<accession>A0A543B0F6</accession>
<dbReference type="InterPro" id="IPR038555">
    <property type="entry name" value="Zincin_1_sf"/>
</dbReference>
<protein>
    <submittedName>
        <fullName evidence="1">Zinicin-like metallopeptidase</fullName>
    </submittedName>
</protein>
<dbReference type="EMBL" id="VFOW01000001">
    <property type="protein sequence ID" value="TQL78304.1"/>
    <property type="molecule type" value="Genomic_DNA"/>
</dbReference>
<evidence type="ECO:0000313" key="1">
    <source>
        <dbReference type="EMBL" id="TQL78304.1"/>
    </source>
</evidence>
<gene>
    <name evidence="1" type="ORF">FB566_3887</name>
</gene>
<dbReference type="InterPro" id="IPR010428">
    <property type="entry name" value="Zincin_1"/>
</dbReference>
<organism evidence="1 2">
    <name type="scientific">Stackebrandtia endophytica</name>
    <dbReference type="NCBI Taxonomy" id="1496996"/>
    <lineage>
        <taxon>Bacteria</taxon>
        <taxon>Bacillati</taxon>
        <taxon>Actinomycetota</taxon>
        <taxon>Actinomycetes</taxon>
        <taxon>Glycomycetales</taxon>
        <taxon>Glycomycetaceae</taxon>
        <taxon>Stackebrandtia</taxon>
    </lineage>
</organism>
<dbReference type="Proteomes" id="UP000317043">
    <property type="component" value="Unassembled WGS sequence"/>
</dbReference>
<keyword evidence="2" id="KW-1185">Reference proteome</keyword>
<evidence type="ECO:0000313" key="2">
    <source>
        <dbReference type="Proteomes" id="UP000317043"/>
    </source>
</evidence>
<name>A0A543B0F6_9ACTN</name>
<dbReference type="CDD" id="cd12954">
    <property type="entry name" value="MMP_TTHA0227_like_1"/>
    <property type="match status" value="1"/>
</dbReference>
<dbReference type="AlphaFoldDB" id="A0A543B0F6"/>
<reference evidence="1 2" key="1">
    <citation type="submission" date="2019-06" db="EMBL/GenBank/DDBJ databases">
        <title>Sequencing the genomes of 1000 actinobacteria strains.</title>
        <authorList>
            <person name="Klenk H.-P."/>
        </authorList>
    </citation>
    <scope>NUCLEOTIDE SEQUENCE [LARGE SCALE GENOMIC DNA]</scope>
    <source>
        <strain evidence="1 2">DSM 45928</strain>
    </source>
</reference>
<dbReference type="InParanoid" id="A0A543B0F6"/>
<proteinExistence type="predicted"/>
<dbReference type="SUPFAM" id="SSF55486">
    <property type="entry name" value="Metalloproteases ('zincins'), catalytic domain"/>
    <property type="match status" value="1"/>
</dbReference>
<sequence>MRHRDRRGRGLRGRLVPAAVPMSRTKAQSFDELVLESVEAIERFIDDSDRFPASRLRGVEFAVEDVPGEVNTYDTDVLEDRQVPLARLLPAQPGTAGPHPRIVVFRRPLELRAHGNEELSALVRSVIVEQVANLLDVDPSEIDPDG</sequence>
<dbReference type="Pfam" id="PF06262">
    <property type="entry name" value="Zincin_1"/>
    <property type="match status" value="1"/>
</dbReference>
<dbReference type="Gene3D" id="3.30.2010.20">
    <property type="match status" value="1"/>
</dbReference>
<comment type="caution">
    <text evidence="1">The sequence shown here is derived from an EMBL/GenBank/DDBJ whole genome shotgun (WGS) entry which is preliminary data.</text>
</comment>